<dbReference type="Proteomes" id="UP000663866">
    <property type="component" value="Unassembled WGS sequence"/>
</dbReference>
<proteinExistence type="predicted"/>
<evidence type="ECO:0000256" key="1">
    <source>
        <dbReference type="SAM" id="Coils"/>
    </source>
</evidence>
<evidence type="ECO:0000313" key="2">
    <source>
        <dbReference type="EMBL" id="CAF4491749.1"/>
    </source>
</evidence>
<dbReference type="AlphaFoldDB" id="A0A820UXR9"/>
<dbReference type="EMBL" id="CAJOBG010052055">
    <property type="protein sequence ID" value="CAF4491749.1"/>
    <property type="molecule type" value="Genomic_DNA"/>
</dbReference>
<comment type="caution">
    <text evidence="2">The sequence shown here is derived from an EMBL/GenBank/DDBJ whole genome shotgun (WGS) entry which is preliminary data.</text>
</comment>
<evidence type="ECO:0000313" key="3">
    <source>
        <dbReference type="Proteomes" id="UP000663866"/>
    </source>
</evidence>
<accession>A0A820UXR9</accession>
<feature type="coiled-coil region" evidence="1">
    <location>
        <begin position="76"/>
        <end position="103"/>
    </location>
</feature>
<keyword evidence="1" id="KW-0175">Coiled coil</keyword>
<keyword evidence="3" id="KW-1185">Reference proteome</keyword>
<organism evidence="2 3">
    <name type="scientific">Rotaria magnacalcarata</name>
    <dbReference type="NCBI Taxonomy" id="392030"/>
    <lineage>
        <taxon>Eukaryota</taxon>
        <taxon>Metazoa</taxon>
        <taxon>Spiralia</taxon>
        <taxon>Gnathifera</taxon>
        <taxon>Rotifera</taxon>
        <taxon>Eurotatoria</taxon>
        <taxon>Bdelloidea</taxon>
        <taxon>Philodinida</taxon>
        <taxon>Philodinidae</taxon>
        <taxon>Rotaria</taxon>
    </lineage>
</organism>
<feature type="non-terminal residue" evidence="2">
    <location>
        <position position="1"/>
    </location>
</feature>
<gene>
    <name evidence="2" type="ORF">OVN521_LOCUS40248</name>
</gene>
<reference evidence="2" key="1">
    <citation type="submission" date="2021-02" db="EMBL/GenBank/DDBJ databases">
        <authorList>
            <person name="Nowell W R."/>
        </authorList>
    </citation>
    <scope>NUCLEOTIDE SEQUENCE</scope>
</reference>
<protein>
    <submittedName>
        <fullName evidence="2">Uncharacterized protein</fullName>
    </submittedName>
</protein>
<sequence length="103" mass="12534">ELDDFFRLVDKRLLSESEESSNQQHRLVSILEAYEHELNRLRQITRTNDDTVLIIRSYERRLAEQQSMTSNWRMKNTFLEKNQRKLIDKIKELNSERRQLIGK</sequence>
<name>A0A820UXR9_9BILA</name>